<gene>
    <name evidence="1" type="ORF">sp53_36</name>
</gene>
<sequence length="82" mass="9698">MVKRWNDHMAGIKYAPHPYDETVTVLERVEYFNHWFYATHQKKGAVAIKLGISDKKLNRILTLEQLPDEKLLKEMVELCNIK</sequence>
<dbReference type="Proteomes" id="UP000222892">
    <property type="component" value="Segment"/>
</dbReference>
<dbReference type="EMBL" id="KT717084">
    <property type="protein sequence ID" value="ALJ99618.1"/>
    <property type="molecule type" value="Genomic_DNA"/>
</dbReference>
<reference evidence="1 2" key="1">
    <citation type="journal article" date="2017" name="Sci. Rep.">
        <title>Phage-host interactions in Streptococcus thermophilus: Genome analysis of phages isolated in Uruguay and ectopic spacer acquisition in CRISPR array.</title>
        <authorList>
            <person name="Achigar R."/>
            <person name="Magadan A.H."/>
            <person name="Tremblay D.M."/>
            <person name="Julia Pianzzola M."/>
            <person name="Moineau S."/>
        </authorList>
    </citation>
    <scope>NUCLEOTIDE SEQUENCE [LARGE SCALE GENOMIC DNA]</scope>
</reference>
<keyword evidence="2" id="KW-1185">Reference proteome</keyword>
<evidence type="ECO:0000313" key="2">
    <source>
        <dbReference type="Proteomes" id="UP000222892"/>
    </source>
</evidence>
<evidence type="ECO:0000313" key="1">
    <source>
        <dbReference type="EMBL" id="ALJ99618.1"/>
    </source>
</evidence>
<accession>A0A1S5PRX1</accession>
<proteinExistence type="predicted"/>
<organism evidence="1 2">
    <name type="scientific">Streptococcus phage 53</name>
    <dbReference type="NCBI Taxonomy" id="1718280"/>
    <lineage>
        <taxon>Viruses</taxon>
        <taxon>Duplodnaviria</taxon>
        <taxon>Heunggongvirae</taxon>
        <taxon>Uroviricota</taxon>
        <taxon>Caudoviricetes</taxon>
        <taxon>Aliceevansviridae</taxon>
        <taxon>Moineauvirus</taxon>
        <taxon>Moineauvirus mv53</taxon>
    </lineage>
</organism>
<protein>
    <submittedName>
        <fullName evidence="1">Uncharacterized protein</fullName>
    </submittedName>
</protein>
<name>A0A1S5PRX1_9CAUD</name>